<keyword evidence="3" id="KW-1003">Cell membrane</keyword>
<evidence type="ECO:0000256" key="1">
    <source>
        <dbReference type="ARBA" id="ARBA00004651"/>
    </source>
</evidence>
<dbReference type="STRING" id="1159017.SAMN02927930_01819"/>
<dbReference type="PANTHER" id="PTHR30012:SF0">
    <property type="entry name" value="TYPE II SECRETION SYSTEM PROTEIN F-RELATED"/>
    <property type="match status" value="1"/>
</dbReference>
<evidence type="ECO:0000256" key="4">
    <source>
        <dbReference type="ARBA" id="ARBA00022692"/>
    </source>
</evidence>
<organism evidence="9 10">
    <name type="scientific">Pseudidiomarina indica</name>
    <dbReference type="NCBI Taxonomy" id="1159017"/>
    <lineage>
        <taxon>Bacteria</taxon>
        <taxon>Pseudomonadati</taxon>
        <taxon>Pseudomonadota</taxon>
        <taxon>Gammaproteobacteria</taxon>
        <taxon>Alteromonadales</taxon>
        <taxon>Idiomarinaceae</taxon>
        <taxon>Pseudidiomarina</taxon>
    </lineage>
</organism>
<dbReference type="AlphaFoldDB" id="A0A1G6DNV8"/>
<dbReference type="InterPro" id="IPR003004">
    <property type="entry name" value="GspF/PilC"/>
</dbReference>
<sequence>MTMTRARQLAFLEDFALGLSDGLSPLQCCHELYVNAQQLGLKQEMQVAQHLIQQLNHGRALGPSLRPWFAADLVMLIAVGEHSGILEQLLQRHRQFEIERQAAWRAFWKPLIYPLVMVALAFLASLAIGRTVIPKLAQALPPSDWPSLSYWLWVLTHSLWLPVLFLSVAGMLVWVWGPPGLIRLNWAWCDWLLKRGAFMVQRNFHAVVLLQTVTVLLAAGTNLDRALAAIQRDGSRELHVHLALMRRRLAEGERRLERVFASGLLAPRMLFRLGNGRRNATEHGTLQRVAGYAAQDALQALLRVRTSLQAFCYSLVFGLLMLVFGGMGSMLMAVTQQSTGFA</sequence>
<dbReference type="OrthoDB" id="6241219at2"/>
<evidence type="ECO:0000256" key="2">
    <source>
        <dbReference type="ARBA" id="ARBA00005745"/>
    </source>
</evidence>
<feature type="transmembrane region" description="Helical" evidence="7">
    <location>
        <begin position="111"/>
        <end position="130"/>
    </location>
</feature>
<name>A0A1G6DNV8_9GAMM</name>
<gene>
    <name evidence="9" type="ORF">SAMN02927930_01819</name>
</gene>
<comment type="similarity">
    <text evidence="2">Belongs to the GSP F family.</text>
</comment>
<comment type="subcellular location">
    <subcellularLocation>
        <location evidence="1">Cell membrane</location>
        <topology evidence="1">Multi-pass membrane protein</topology>
    </subcellularLocation>
</comment>
<accession>A0A1G6DNV8</accession>
<dbReference type="GO" id="GO:0005886">
    <property type="term" value="C:plasma membrane"/>
    <property type="evidence" value="ECO:0007669"/>
    <property type="project" value="UniProtKB-SubCell"/>
</dbReference>
<dbReference type="Proteomes" id="UP000199626">
    <property type="component" value="Unassembled WGS sequence"/>
</dbReference>
<evidence type="ECO:0000313" key="10">
    <source>
        <dbReference type="Proteomes" id="UP000199626"/>
    </source>
</evidence>
<dbReference type="InterPro" id="IPR042094">
    <property type="entry name" value="T2SS_GspF_sf"/>
</dbReference>
<evidence type="ECO:0000256" key="7">
    <source>
        <dbReference type="SAM" id="Phobius"/>
    </source>
</evidence>
<dbReference type="Pfam" id="PF00482">
    <property type="entry name" value="T2SSF"/>
    <property type="match status" value="1"/>
</dbReference>
<dbReference type="PANTHER" id="PTHR30012">
    <property type="entry name" value="GENERAL SECRETION PATHWAY PROTEIN"/>
    <property type="match status" value="1"/>
</dbReference>
<proteinExistence type="inferred from homology"/>
<evidence type="ECO:0000259" key="8">
    <source>
        <dbReference type="Pfam" id="PF00482"/>
    </source>
</evidence>
<keyword evidence="4 7" id="KW-0812">Transmembrane</keyword>
<feature type="domain" description="Type II secretion system protein GspF" evidence="8">
    <location>
        <begin position="11"/>
        <end position="128"/>
    </location>
</feature>
<feature type="transmembrane region" description="Helical" evidence="7">
    <location>
        <begin position="150"/>
        <end position="176"/>
    </location>
</feature>
<evidence type="ECO:0000313" key="9">
    <source>
        <dbReference type="EMBL" id="SDB46802.1"/>
    </source>
</evidence>
<protein>
    <submittedName>
        <fullName evidence="9">Type II secretory pathway, component PulF</fullName>
    </submittedName>
</protein>
<dbReference type="EMBL" id="FMXN01000011">
    <property type="protein sequence ID" value="SDB46802.1"/>
    <property type="molecule type" value="Genomic_DNA"/>
</dbReference>
<evidence type="ECO:0000256" key="5">
    <source>
        <dbReference type="ARBA" id="ARBA00022989"/>
    </source>
</evidence>
<keyword evidence="10" id="KW-1185">Reference proteome</keyword>
<feature type="transmembrane region" description="Helical" evidence="7">
    <location>
        <begin position="310"/>
        <end position="334"/>
    </location>
</feature>
<reference evidence="10" key="1">
    <citation type="submission" date="2016-10" db="EMBL/GenBank/DDBJ databases">
        <authorList>
            <person name="Varghese N."/>
            <person name="Submissions S."/>
        </authorList>
    </citation>
    <scope>NUCLEOTIDE SEQUENCE [LARGE SCALE GENOMIC DNA]</scope>
    <source>
        <strain evidence="10">CGMCC 1.10824</strain>
    </source>
</reference>
<dbReference type="InterPro" id="IPR018076">
    <property type="entry name" value="T2SS_GspF_dom"/>
</dbReference>
<keyword evidence="5 7" id="KW-1133">Transmembrane helix</keyword>
<evidence type="ECO:0000256" key="6">
    <source>
        <dbReference type="ARBA" id="ARBA00023136"/>
    </source>
</evidence>
<dbReference type="Gene3D" id="1.20.81.30">
    <property type="entry name" value="Type II secretion system (T2SS), domain F"/>
    <property type="match status" value="1"/>
</dbReference>
<keyword evidence="6 7" id="KW-0472">Membrane</keyword>
<evidence type="ECO:0000256" key="3">
    <source>
        <dbReference type="ARBA" id="ARBA00022475"/>
    </source>
</evidence>
<dbReference type="RefSeq" id="WP_092593740.1">
    <property type="nucleotide sequence ID" value="NZ_FMXN01000011.1"/>
</dbReference>